<name>A0A0A9BDF0_ARUDO</name>
<reference evidence="1" key="2">
    <citation type="journal article" date="2015" name="Data Brief">
        <title>Shoot transcriptome of the giant reed, Arundo donax.</title>
        <authorList>
            <person name="Barrero R.A."/>
            <person name="Guerrero F.D."/>
            <person name="Moolhuijzen P."/>
            <person name="Goolsby J.A."/>
            <person name="Tidwell J."/>
            <person name="Bellgard S.E."/>
            <person name="Bellgard M.I."/>
        </authorList>
    </citation>
    <scope>NUCLEOTIDE SEQUENCE</scope>
    <source>
        <tissue evidence="1">Shoot tissue taken approximately 20 cm above the soil surface</tissue>
    </source>
</reference>
<reference evidence="1" key="1">
    <citation type="submission" date="2014-09" db="EMBL/GenBank/DDBJ databases">
        <authorList>
            <person name="Magalhaes I.L.F."/>
            <person name="Oliveira U."/>
            <person name="Santos F.R."/>
            <person name="Vidigal T.H.D.A."/>
            <person name="Brescovit A.D."/>
            <person name="Santos A.J."/>
        </authorList>
    </citation>
    <scope>NUCLEOTIDE SEQUENCE</scope>
    <source>
        <tissue evidence="1">Shoot tissue taken approximately 20 cm above the soil surface</tissue>
    </source>
</reference>
<sequence>MVSLPVVVAVVLLLKASSTD</sequence>
<dbReference type="AlphaFoldDB" id="A0A0A9BDF0"/>
<accession>A0A0A9BDF0</accession>
<evidence type="ECO:0000313" key="1">
    <source>
        <dbReference type="EMBL" id="JAD59260.1"/>
    </source>
</evidence>
<proteinExistence type="predicted"/>
<dbReference type="EMBL" id="GBRH01238635">
    <property type="protein sequence ID" value="JAD59260.1"/>
    <property type="molecule type" value="Transcribed_RNA"/>
</dbReference>
<protein>
    <submittedName>
        <fullName evidence="1">Uncharacterized protein</fullName>
    </submittedName>
</protein>
<organism evidence="1">
    <name type="scientific">Arundo donax</name>
    <name type="common">Giant reed</name>
    <name type="synonym">Donax arundinaceus</name>
    <dbReference type="NCBI Taxonomy" id="35708"/>
    <lineage>
        <taxon>Eukaryota</taxon>
        <taxon>Viridiplantae</taxon>
        <taxon>Streptophyta</taxon>
        <taxon>Embryophyta</taxon>
        <taxon>Tracheophyta</taxon>
        <taxon>Spermatophyta</taxon>
        <taxon>Magnoliopsida</taxon>
        <taxon>Liliopsida</taxon>
        <taxon>Poales</taxon>
        <taxon>Poaceae</taxon>
        <taxon>PACMAD clade</taxon>
        <taxon>Arundinoideae</taxon>
        <taxon>Arundineae</taxon>
        <taxon>Arundo</taxon>
    </lineage>
</organism>